<feature type="compositionally biased region" description="Low complexity" evidence="1">
    <location>
        <begin position="82"/>
        <end position="99"/>
    </location>
</feature>
<proteinExistence type="predicted"/>
<evidence type="ECO:0000256" key="1">
    <source>
        <dbReference type="SAM" id="MobiDB-lite"/>
    </source>
</evidence>
<evidence type="ECO:0008006" key="5">
    <source>
        <dbReference type="Google" id="ProtNLM"/>
    </source>
</evidence>
<keyword evidence="2" id="KW-0472">Membrane</keyword>
<evidence type="ECO:0000313" key="4">
    <source>
        <dbReference type="Proteomes" id="UP001527925"/>
    </source>
</evidence>
<keyword evidence="2" id="KW-1133">Transmembrane helix</keyword>
<keyword evidence="4" id="KW-1185">Reference proteome</keyword>
<feature type="transmembrane region" description="Helical" evidence="2">
    <location>
        <begin position="109"/>
        <end position="128"/>
    </location>
</feature>
<accession>A0ABR4MZZ0</accession>
<feature type="region of interest" description="Disordered" evidence="1">
    <location>
        <begin position="141"/>
        <end position="164"/>
    </location>
</feature>
<gene>
    <name evidence="3" type="ORF">HK105_207718</name>
</gene>
<reference evidence="3 4" key="1">
    <citation type="submission" date="2023-09" db="EMBL/GenBank/DDBJ databases">
        <title>Pangenome analysis of Batrachochytrium dendrobatidis and related Chytrids.</title>
        <authorList>
            <person name="Yacoub M.N."/>
            <person name="Stajich J.E."/>
            <person name="James T.Y."/>
        </authorList>
    </citation>
    <scope>NUCLEOTIDE SEQUENCE [LARGE SCALE GENOMIC DNA]</scope>
    <source>
        <strain evidence="3 4">JEL0888</strain>
    </source>
</reference>
<organism evidence="3 4">
    <name type="scientific">Polyrhizophydium stewartii</name>
    <dbReference type="NCBI Taxonomy" id="2732419"/>
    <lineage>
        <taxon>Eukaryota</taxon>
        <taxon>Fungi</taxon>
        <taxon>Fungi incertae sedis</taxon>
        <taxon>Chytridiomycota</taxon>
        <taxon>Chytridiomycota incertae sedis</taxon>
        <taxon>Chytridiomycetes</taxon>
        <taxon>Rhizophydiales</taxon>
        <taxon>Rhizophydiales incertae sedis</taxon>
        <taxon>Polyrhizophydium</taxon>
    </lineage>
</organism>
<protein>
    <recommendedName>
        <fullName evidence="5">Transmembrane protein</fullName>
    </recommendedName>
</protein>
<sequence>MLRRRALGDATASAAAAAASSTAGSTKNATATGVIAAGTAPTVDGATGTSVTAAMPTDSSGTGASTAAGDGAGGARPTFQDTFSPTPTATSTPLNSTAPEAGLSSSAKAAVITMSVFVAVAVVGIYLFRKVTLRPSGRFKARIRSTASSHDEETASRSGSTSRAAEDFALHRVAPSPMPGSVRPPVVAMTSAPGMPAVAAPRVEMYQWPAQQYDTSSVAGSAVGYPHAYDYTPEHGSLDGRYAKRPL</sequence>
<feature type="compositionally biased region" description="Low complexity" evidence="1">
    <location>
        <begin position="57"/>
        <end position="69"/>
    </location>
</feature>
<dbReference type="Proteomes" id="UP001527925">
    <property type="component" value="Unassembled WGS sequence"/>
</dbReference>
<evidence type="ECO:0000256" key="2">
    <source>
        <dbReference type="SAM" id="Phobius"/>
    </source>
</evidence>
<dbReference type="EMBL" id="JADGIZ020000057">
    <property type="protein sequence ID" value="KAL2912831.1"/>
    <property type="molecule type" value="Genomic_DNA"/>
</dbReference>
<name>A0ABR4MZZ0_9FUNG</name>
<comment type="caution">
    <text evidence="3">The sequence shown here is derived from an EMBL/GenBank/DDBJ whole genome shotgun (WGS) entry which is preliminary data.</text>
</comment>
<feature type="region of interest" description="Disordered" evidence="1">
    <location>
        <begin position="49"/>
        <end position="101"/>
    </location>
</feature>
<evidence type="ECO:0000313" key="3">
    <source>
        <dbReference type="EMBL" id="KAL2912831.1"/>
    </source>
</evidence>
<keyword evidence="2" id="KW-0812">Transmembrane</keyword>